<evidence type="ECO:0000256" key="5">
    <source>
        <dbReference type="ARBA" id="ARBA00022806"/>
    </source>
</evidence>
<dbReference type="Proteomes" id="UP000203589">
    <property type="component" value="Chromosome"/>
</dbReference>
<dbReference type="PANTHER" id="PTHR47964:SF1">
    <property type="entry name" value="ATP-DEPENDENT DNA HELICASE HOMOLOG RECG, CHLOROPLASTIC"/>
    <property type="match status" value="1"/>
</dbReference>
<keyword evidence="3 9" id="KW-0227">DNA damage</keyword>
<dbReference type="Gene3D" id="3.40.50.300">
    <property type="entry name" value="P-loop containing nucleotide triphosphate hydrolases"/>
    <property type="match status" value="2"/>
</dbReference>
<name>A0A222E6J2_9RHOB</name>
<dbReference type="PROSITE" id="PS51194">
    <property type="entry name" value="HELICASE_CTER"/>
    <property type="match status" value="1"/>
</dbReference>
<dbReference type="InterPro" id="IPR027417">
    <property type="entry name" value="P-loop_NTPase"/>
</dbReference>
<dbReference type="SMART" id="SM00487">
    <property type="entry name" value="DEXDc"/>
    <property type="match status" value="1"/>
</dbReference>
<evidence type="ECO:0000256" key="2">
    <source>
        <dbReference type="ARBA" id="ARBA00022741"/>
    </source>
</evidence>
<dbReference type="Pfam" id="PF00271">
    <property type="entry name" value="Helicase_C"/>
    <property type="match status" value="1"/>
</dbReference>
<feature type="domain" description="Helicase C-terminal" evidence="11">
    <location>
        <begin position="801"/>
        <end position="955"/>
    </location>
</feature>
<evidence type="ECO:0000256" key="9">
    <source>
        <dbReference type="HAMAP-Rule" id="MF_00969"/>
    </source>
</evidence>
<dbReference type="InterPro" id="IPR014001">
    <property type="entry name" value="Helicase_ATP-bd"/>
</dbReference>
<evidence type="ECO:0000256" key="7">
    <source>
        <dbReference type="ARBA" id="ARBA00023125"/>
    </source>
</evidence>
<dbReference type="InterPro" id="IPR041471">
    <property type="entry name" value="UvrB_inter"/>
</dbReference>
<evidence type="ECO:0000259" key="11">
    <source>
        <dbReference type="PROSITE" id="PS51194"/>
    </source>
</evidence>
<dbReference type="PANTHER" id="PTHR47964">
    <property type="entry name" value="ATP-DEPENDENT DNA HELICASE HOMOLOG RECG, CHLOROPLASTIC"/>
    <property type="match status" value="1"/>
</dbReference>
<keyword evidence="1 9" id="KW-0963">Cytoplasm</keyword>
<evidence type="ECO:0000256" key="8">
    <source>
        <dbReference type="ARBA" id="ARBA00023204"/>
    </source>
</evidence>
<dbReference type="InterPro" id="IPR001650">
    <property type="entry name" value="Helicase_C-like"/>
</dbReference>
<dbReference type="InterPro" id="IPR005118">
    <property type="entry name" value="TRCF_C"/>
</dbReference>
<dbReference type="Pfam" id="PF00270">
    <property type="entry name" value="DEAD"/>
    <property type="match status" value="1"/>
</dbReference>
<dbReference type="KEGG" id="aht:ANTHELSMS3_03189"/>
<evidence type="ECO:0000256" key="4">
    <source>
        <dbReference type="ARBA" id="ARBA00022801"/>
    </source>
</evidence>
<evidence type="ECO:0000259" key="10">
    <source>
        <dbReference type="PROSITE" id="PS51192"/>
    </source>
</evidence>
<dbReference type="GO" id="GO:0005524">
    <property type="term" value="F:ATP binding"/>
    <property type="evidence" value="ECO:0007669"/>
    <property type="project" value="UniProtKB-UniRule"/>
</dbReference>
<dbReference type="Gene3D" id="3.30.2060.10">
    <property type="entry name" value="Penicillin-binding protein 1b domain"/>
    <property type="match status" value="1"/>
</dbReference>
<keyword evidence="13" id="KW-1185">Reference proteome</keyword>
<evidence type="ECO:0000313" key="13">
    <source>
        <dbReference type="Proteomes" id="UP000203589"/>
    </source>
</evidence>
<dbReference type="SMART" id="SM00490">
    <property type="entry name" value="HELICc"/>
    <property type="match status" value="1"/>
</dbReference>
<dbReference type="Gene3D" id="3.40.50.11180">
    <property type="match status" value="1"/>
</dbReference>
<comment type="similarity">
    <text evidence="9">In the N-terminal section; belongs to the UvrB family.</text>
</comment>
<dbReference type="PROSITE" id="PS51192">
    <property type="entry name" value="HELICASE_ATP_BIND_1"/>
    <property type="match status" value="1"/>
</dbReference>
<dbReference type="HAMAP" id="MF_00969">
    <property type="entry name" value="TRCF"/>
    <property type="match status" value="1"/>
</dbReference>
<dbReference type="GO" id="GO:0003678">
    <property type="term" value="F:DNA helicase activity"/>
    <property type="evidence" value="ECO:0007669"/>
    <property type="project" value="TreeGrafter"/>
</dbReference>
<evidence type="ECO:0000256" key="6">
    <source>
        <dbReference type="ARBA" id="ARBA00022840"/>
    </source>
</evidence>
<dbReference type="RefSeq" id="WP_094035693.1">
    <property type="nucleotide sequence ID" value="NZ_CP022540.1"/>
</dbReference>
<dbReference type="EMBL" id="CP022540">
    <property type="protein sequence ID" value="ASP21839.1"/>
    <property type="molecule type" value="Genomic_DNA"/>
</dbReference>
<dbReference type="Pfam" id="PF02559">
    <property type="entry name" value="CarD_TRCF_RID"/>
    <property type="match status" value="1"/>
</dbReference>
<proteinExistence type="inferred from homology"/>
<dbReference type="CDD" id="cd17991">
    <property type="entry name" value="DEXHc_TRCF"/>
    <property type="match status" value="1"/>
</dbReference>
<accession>A0A222E6J2</accession>
<dbReference type="NCBIfam" id="TIGR00580">
    <property type="entry name" value="mfd"/>
    <property type="match status" value="1"/>
</dbReference>
<keyword evidence="8 9" id="KW-0234">DNA repair</keyword>
<dbReference type="GO" id="GO:0006355">
    <property type="term" value="P:regulation of DNA-templated transcription"/>
    <property type="evidence" value="ECO:0007669"/>
    <property type="project" value="UniProtKB-UniRule"/>
</dbReference>
<dbReference type="GO" id="GO:0000716">
    <property type="term" value="P:transcription-coupled nucleotide-excision repair, DNA damage recognition"/>
    <property type="evidence" value="ECO:0007669"/>
    <property type="project" value="UniProtKB-UniRule"/>
</dbReference>
<dbReference type="GO" id="GO:0005737">
    <property type="term" value="C:cytoplasm"/>
    <property type="evidence" value="ECO:0007669"/>
    <property type="project" value="UniProtKB-SubCell"/>
</dbReference>
<comment type="function">
    <text evidence="9">Couples transcription and DNA repair by recognizing RNA polymerase (RNAP) stalled at DNA lesions. Mediates ATP-dependent release of RNAP and its truncated transcript from the DNA, and recruitment of nucleotide excision repair machinery to the damaged site.</text>
</comment>
<keyword evidence="5" id="KW-0347">Helicase</keyword>
<evidence type="ECO:0000256" key="1">
    <source>
        <dbReference type="ARBA" id="ARBA00022490"/>
    </source>
</evidence>
<reference evidence="12 13" key="1">
    <citation type="submission" date="2017-07" db="EMBL/GenBank/DDBJ databases">
        <title>Genome Sequence of Antarctobacter heliothermus Strain SMS3 Isolated from a culture of the Diatom Skeletonema marinoi.</title>
        <authorList>
            <person name="Topel M."/>
            <person name="Pinder M.I.M."/>
            <person name="Johansson O.N."/>
            <person name="Kourtchenko O."/>
            <person name="Godhe A."/>
            <person name="Clarke A.K."/>
        </authorList>
    </citation>
    <scope>NUCLEOTIDE SEQUENCE [LARGE SCALE GENOMIC DNA]</scope>
    <source>
        <strain evidence="12 13">SMS3</strain>
    </source>
</reference>
<dbReference type="InterPro" id="IPR004576">
    <property type="entry name" value="Mfd"/>
</dbReference>
<sequence length="1160" mass="127864">MTEHRIIMGGAPEGYDARLVLREVARAKGPVIHIARDDKRLAAMRDALTFFAPDMPVMVFPAWDCLPYDRVSPNADISAARMATLATLVHGGPTHFVLLTTLSAAMQYLPARDVLREAAFTARVGDRVDEAGLRAFLVRMGFSQAPTVTEPGDYAVRGGIIDIFPPGDGGPVRLDFFGDVLDGARRFDPASQRTTEKLDVVELAPVSEVILDEAAITRFRQNYRIEFGAAGTDDPLYEAVSAGRKHQGVEHWLPFFHQRLETLFDYLPGAPVVLDDQLTPSRLSRWDSIADQFDARRHAMSQKKSLGSTVYKPIPPGSLYLDDDAWSAALGARREVQFHPLPQATGPGVVDAGGRIGRNFSPERQQENISLFSALAAHVKARLQDGPVVIASYSEGARERLTGLIEDEGLAEAIPVTNGTRIGKRGLHLAVWPLEAGFVAPWETGDDKVRLTVISEQDVLGDRLIRQPKKRRKAENFLTEHQSLSPGDLVVHVDHGIGRYLGMEVVTAAGAAHECLLLEYAESSKLYLPVENIELLSKYGHEEGLLDKLGGGAWQAKKAKLKERIREMADRLIRIAAERALRKAPIMDPPPGAFESFSARFPYQETDDQLKAIEDVMEDMHSGQPMDRLICGDVGFGKTEVAMRAAFVAAMSGVQVAVIAPTTLLARQHYNSFAERFRGFPVQVSPLSRFVGTKQAALTREGISKGTVDIAVGTHALLAKGIRFNNLGLLIIDEEQRFGVQHKERLKQLRSDIHVLTLTATPIPRTLQLSLTGVRDLSIIGTPPVDRLSIRTYVSEFDPVTIREGLLREHYRGGQSFFVVPRLTDLPEVEEFLKEQVPEVSYVVAHGQMAAGDLDDRMNAFYDGKYDVLVATTIVESGLDIPTANTMVVHRADMFGLSQLYQIRGRVGRSKTRAYAYLTTKPRAKLTTTAEKRLRLLGSLDTLGAGFTLASQDLDIRGAGNLLGEEQSGQMRDVGYELYQSMLEEAIAKIRAGEMEGLSEADDQWAPQINLGVPVLIPETFVPDLDVRLGLYRRLSSLTTKVELEGFAAELIDRFGKLPREVNTLLLVVRIKAMCKRAGIAKLDGGPKGATIQFHNDKFASPEGLVAFITAQDGQARVKDNKIVVRREWKRDKDKIQGAFAIARDLAEHAGVLKKRKATT</sequence>
<protein>
    <recommendedName>
        <fullName evidence="9">Transcription-repair-coupling factor</fullName>
        <shortName evidence="9">TRCF</shortName>
        <ecNumber evidence="9">3.6.4.-</ecNumber>
    </recommendedName>
</protein>
<dbReference type="SUPFAM" id="SSF143517">
    <property type="entry name" value="TRCF domain-like"/>
    <property type="match status" value="1"/>
</dbReference>
<dbReference type="AlphaFoldDB" id="A0A222E6J2"/>
<evidence type="ECO:0000256" key="3">
    <source>
        <dbReference type="ARBA" id="ARBA00022763"/>
    </source>
</evidence>
<dbReference type="OrthoDB" id="9804325at2"/>
<dbReference type="InterPro" id="IPR037235">
    <property type="entry name" value="TRCF-like_C_D7"/>
</dbReference>
<dbReference type="SUPFAM" id="SSF52540">
    <property type="entry name" value="P-loop containing nucleoside triphosphate hydrolases"/>
    <property type="match status" value="4"/>
</dbReference>
<feature type="domain" description="Helicase ATP-binding" evidence="10">
    <location>
        <begin position="619"/>
        <end position="780"/>
    </location>
</feature>
<dbReference type="InterPro" id="IPR003711">
    <property type="entry name" value="CarD-like/TRCF_RID"/>
</dbReference>
<dbReference type="Pfam" id="PF17757">
    <property type="entry name" value="UvrB_inter"/>
    <property type="match status" value="1"/>
</dbReference>
<evidence type="ECO:0000313" key="12">
    <source>
        <dbReference type="EMBL" id="ASP21839.1"/>
    </source>
</evidence>
<organism evidence="12 13">
    <name type="scientific">Antarctobacter heliothermus</name>
    <dbReference type="NCBI Taxonomy" id="74033"/>
    <lineage>
        <taxon>Bacteria</taxon>
        <taxon>Pseudomonadati</taxon>
        <taxon>Pseudomonadota</taxon>
        <taxon>Alphaproteobacteria</taxon>
        <taxon>Rhodobacterales</taxon>
        <taxon>Roseobacteraceae</taxon>
        <taxon>Antarctobacter</taxon>
    </lineage>
</organism>
<dbReference type="SMART" id="SM00982">
    <property type="entry name" value="TRCF"/>
    <property type="match status" value="1"/>
</dbReference>
<keyword evidence="7 9" id="KW-0238">DNA-binding</keyword>
<dbReference type="Gene3D" id="2.40.10.170">
    <property type="match status" value="1"/>
</dbReference>
<dbReference type="InterPro" id="IPR036101">
    <property type="entry name" value="CarD-like/TRCF_RID_sf"/>
</dbReference>
<keyword evidence="4 9" id="KW-0378">Hydrolase</keyword>
<dbReference type="GO" id="GO:0016787">
    <property type="term" value="F:hydrolase activity"/>
    <property type="evidence" value="ECO:0007669"/>
    <property type="project" value="UniProtKB-KW"/>
</dbReference>
<dbReference type="InterPro" id="IPR047112">
    <property type="entry name" value="RecG/Mfd"/>
</dbReference>
<keyword evidence="6 9" id="KW-0067">ATP-binding</keyword>
<dbReference type="Gene3D" id="3.90.1150.50">
    <property type="entry name" value="Transcription-repair-coupling factor, D7 domain"/>
    <property type="match status" value="1"/>
</dbReference>
<comment type="similarity">
    <text evidence="9">In the C-terminal section; belongs to the helicase family. RecG subfamily.</text>
</comment>
<dbReference type="InterPro" id="IPR011545">
    <property type="entry name" value="DEAD/DEAH_box_helicase_dom"/>
</dbReference>
<comment type="subcellular location">
    <subcellularLocation>
        <location evidence="9">Cytoplasm</location>
    </subcellularLocation>
</comment>
<dbReference type="Pfam" id="PF03461">
    <property type="entry name" value="TRCF"/>
    <property type="match status" value="1"/>
</dbReference>
<gene>
    <name evidence="9 12" type="primary">mfd</name>
    <name evidence="12" type="ORF">ANTHELSMS3_03189</name>
</gene>
<dbReference type="EC" id="3.6.4.-" evidence="9"/>
<dbReference type="GO" id="GO:0003684">
    <property type="term" value="F:damaged DNA binding"/>
    <property type="evidence" value="ECO:0007669"/>
    <property type="project" value="InterPro"/>
</dbReference>
<dbReference type="SUPFAM" id="SSF141259">
    <property type="entry name" value="CarD-like"/>
    <property type="match status" value="1"/>
</dbReference>
<dbReference type="SMART" id="SM01058">
    <property type="entry name" value="CarD_TRCF"/>
    <property type="match status" value="1"/>
</dbReference>
<keyword evidence="2 9" id="KW-0547">Nucleotide-binding</keyword>